<dbReference type="AlphaFoldDB" id="A0A2P2E8R0"/>
<comment type="caution">
    <text evidence="3">The sequence shown here is derived from an EMBL/GenBank/DDBJ whole genome shotgun (WGS) entry which is preliminary data.</text>
</comment>
<feature type="region of interest" description="Disordered" evidence="1">
    <location>
        <begin position="1"/>
        <end position="21"/>
    </location>
</feature>
<protein>
    <submittedName>
        <fullName evidence="3">Uncharacterized protein</fullName>
    </submittedName>
</protein>
<keyword evidence="2" id="KW-1133">Transmembrane helix</keyword>
<evidence type="ECO:0000313" key="3">
    <source>
        <dbReference type="EMBL" id="GBF57445.1"/>
    </source>
</evidence>
<evidence type="ECO:0000256" key="2">
    <source>
        <dbReference type="SAM" id="Phobius"/>
    </source>
</evidence>
<name>A0A2P2E8R0_9PROT</name>
<keyword evidence="4" id="KW-1185">Reference proteome</keyword>
<sequence>MKAELKKGLSSRTAKPIRDRVPHMRKEVPALRYASVVMTSFGVGCIYNWVSSRTAVADPGPCAARARGGPRSALRFGGDDIV</sequence>
<dbReference type="Proteomes" id="UP000245086">
    <property type="component" value="Unassembled WGS sequence"/>
</dbReference>
<evidence type="ECO:0000256" key="1">
    <source>
        <dbReference type="SAM" id="MobiDB-lite"/>
    </source>
</evidence>
<organism evidence="3 4">
    <name type="scientific">Candidatus Phycosocius bacilliformis</name>
    <dbReference type="NCBI Taxonomy" id="1445552"/>
    <lineage>
        <taxon>Bacteria</taxon>
        <taxon>Pseudomonadati</taxon>
        <taxon>Pseudomonadota</taxon>
        <taxon>Alphaproteobacteria</taxon>
        <taxon>Caulobacterales</taxon>
        <taxon>Caulobacterales incertae sedis</taxon>
        <taxon>Candidatus Phycosocius</taxon>
    </lineage>
</organism>
<keyword evidence="2" id="KW-0812">Transmembrane</keyword>
<evidence type="ECO:0000313" key="4">
    <source>
        <dbReference type="Proteomes" id="UP000245086"/>
    </source>
</evidence>
<proteinExistence type="predicted"/>
<feature type="transmembrane region" description="Helical" evidence="2">
    <location>
        <begin position="30"/>
        <end position="50"/>
    </location>
</feature>
<gene>
    <name evidence="3" type="ORF">PbB2_01112</name>
</gene>
<accession>A0A2P2E8R0</accession>
<reference evidence="3" key="1">
    <citation type="journal article" date="2018" name="Genome Announc.">
        <title>Draft Genome Sequence of "Candidatus Phycosocius bacilliformis," an Alphaproteobacterial Ectosymbiont of the Hydrocarbon-Producing Green Alga Botryococcus braunii.</title>
        <authorList>
            <person name="Tanabe Y."/>
            <person name="Yamaguchi H."/>
            <person name="Watanabe M.M."/>
        </authorList>
    </citation>
    <scope>NUCLEOTIDE SEQUENCE [LARGE SCALE GENOMIC DNA]</scope>
    <source>
        <strain evidence="3">BOTRYCO-2</strain>
    </source>
</reference>
<dbReference type="EMBL" id="BFBR01000003">
    <property type="protein sequence ID" value="GBF57445.1"/>
    <property type="molecule type" value="Genomic_DNA"/>
</dbReference>
<keyword evidence="2" id="KW-0472">Membrane</keyword>